<keyword evidence="2" id="KW-0378">Hydrolase</keyword>
<dbReference type="EMBL" id="PNYC01000004">
    <property type="protein sequence ID" value="PMS37291.1"/>
    <property type="molecule type" value="Genomic_DNA"/>
</dbReference>
<dbReference type="InterPro" id="IPR039356">
    <property type="entry name" value="YfbR/HDDC2"/>
</dbReference>
<comment type="caution">
    <text evidence="4">The sequence shown here is derived from an EMBL/GenBank/DDBJ whole genome shotgun (WGS) entry which is preliminary data.</text>
</comment>
<dbReference type="AlphaFoldDB" id="A0A2N7X6T6"/>
<evidence type="ECO:0000259" key="3">
    <source>
        <dbReference type="Pfam" id="PF13023"/>
    </source>
</evidence>
<accession>A0A2N7X6T6</accession>
<dbReference type="SUPFAM" id="SSF109604">
    <property type="entry name" value="HD-domain/PDEase-like"/>
    <property type="match status" value="1"/>
</dbReference>
<dbReference type="Gene3D" id="1.10.3210.10">
    <property type="entry name" value="Hypothetical protein af1432"/>
    <property type="match status" value="1"/>
</dbReference>
<evidence type="ECO:0000256" key="1">
    <source>
        <dbReference type="ARBA" id="ARBA00022723"/>
    </source>
</evidence>
<keyword evidence="5" id="KW-1185">Reference proteome</keyword>
<evidence type="ECO:0000313" key="5">
    <source>
        <dbReference type="Proteomes" id="UP000235777"/>
    </source>
</evidence>
<evidence type="ECO:0000256" key="2">
    <source>
        <dbReference type="ARBA" id="ARBA00022801"/>
    </source>
</evidence>
<dbReference type="RefSeq" id="WP_020566093.1">
    <property type="nucleotide sequence ID" value="NZ_KB890166.1"/>
</dbReference>
<evidence type="ECO:0000313" key="4">
    <source>
        <dbReference type="EMBL" id="PMS37291.1"/>
    </source>
</evidence>
<sequence length="205" mass="23300">MQAVKQILSVIRLAEQLKRTLRHSWLSDGRAESVAEHTWRVSLMALLVAPHLDEQVDVERLLKIVIIHDLVEAIAGDIPAFELMRSAESRTTKRDEEQAAISAIAEMLPDVNGIEILSLWREFESKNTLESKVANALDKLEAQIQHNEASLATWLDIEKGLMHLLDQHTFFDTFLDELRNQVVQETTRKLASEGPATTFPEDRKI</sequence>
<feature type="domain" description="HD" evidence="3">
    <location>
        <begin position="14"/>
        <end position="162"/>
    </location>
</feature>
<dbReference type="InterPro" id="IPR006674">
    <property type="entry name" value="HD_domain"/>
</dbReference>
<dbReference type="OrthoDB" id="9796032at2"/>
<dbReference type="PANTHER" id="PTHR11845:SF13">
    <property type="entry name" value="5'-DEOXYNUCLEOTIDASE HDDC2"/>
    <property type="match status" value="1"/>
</dbReference>
<proteinExistence type="predicted"/>
<protein>
    <submittedName>
        <fullName evidence="4">HD domain-containing protein</fullName>
    </submittedName>
</protein>
<dbReference type="GO" id="GO:0046872">
    <property type="term" value="F:metal ion binding"/>
    <property type="evidence" value="ECO:0007669"/>
    <property type="project" value="UniProtKB-KW"/>
</dbReference>
<reference evidence="4 5" key="1">
    <citation type="submission" date="2018-01" db="EMBL/GenBank/DDBJ databases">
        <title>Whole genome analyses suggest that Burkholderia sensu lato contains two further novel genera in the rhizoxinica-symbiotica group Mycetohabitans gen. nov., and Trinickia gen. nov.: implications for the evolution of diazotrophy and nodulation in the Burkholderiaceae.</title>
        <authorList>
            <person name="Estrada-de los Santos P."/>
            <person name="Palmer M."/>
            <person name="Chavez-Ramirez B."/>
            <person name="Beukes C."/>
            <person name="Steenkamp E.T."/>
            <person name="Hirsch A.M."/>
            <person name="Manyaka P."/>
            <person name="Maluk M."/>
            <person name="Lafos M."/>
            <person name="Crook M."/>
            <person name="Gross E."/>
            <person name="Simon M.F."/>
            <person name="Bueno dos Reis Junior F."/>
            <person name="Poole P.S."/>
            <person name="Venter S.N."/>
            <person name="James E.K."/>
        </authorList>
    </citation>
    <scope>NUCLEOTIDE SEQUENCE [LARGE SCALE GENOMIC DNA]</scope>
    <source>
        <strain evidence="4 5">JPY 581</strain>
    </source>
</reference>
<name>A0A2N7X6T6_9BURK</name>
<dbReference type="Pfam" id="PF13023">
    <property type="entry name" value="HD_3"/>
    <property type="match status" value="1"/>
</dbReference>
<dbReference type="STRING" id="863227.GCA_000373005_01277"/>
<gene>
    <name evidence="4" type="ORF">C0Z20_08185</name>
</gene>
<dbReference type="GO" id="GO:0005737">
    <property type="term" value="C:cytoplasm"/>
    <property type="evidence" value="ECO:0007669"/>
    <property type="project" value="TreeGrafter"/>
</dbReference>
<organism evidence="4 5">
    <name type="scientific">Trinickia symbiotica</name>
    <dbReference type="NCBI Taxonomy" id="863227"/>
    <lineage>
        <taxon>Bacteria</taxon>
        <taxon>Pseudomonadati</taxon>
        <taxon>Pseudomonadota</taxon>
        <taxon>Betaproteobacteria</taxon>
        <taxon>Burkholderiales</taxon>
        <taxon>Burkholderiaceae</taxon>
        <taxon>Trinickia</taxon>
    </lineage>
</organism>
<dbReference type="GO" id="GO:0002953">
    <property type="term" value="F:5'-deoxynucleotidase activity"/>
    <property type="evidence" value="ECO:0007669"/>
    <property type="project" value="InterPro"/>
</dbReference>
<dbReference type="Proteomes" id="UP000235777">
    <property type="component" value="Unassembled WGS sequence"/>
</dbReference>
<dbReference type="PANTHER" id="PTHR11845">
    <property type="entry name" value="5'-DEOXYNUCLEOTIDASE HDDC2"/>
    <property type="match status" value="1"/>
</dbReference>
<keyword evidence="1" id="KW-0479">Metal-binding</keyword>